<dbReference type="Proteomes" id="UP000008312">
    <property type="component" value="Unassembled WGS sequence"/>
</dbReference>
<dbReference type="AlphaFoldDB" id="D8M2C5"/>
<dbReference type="GeneID" id="24919460"/>
<proteinExistence type="predicted"/>
<reference evidence="2" key="1">
    <citation type="submission" date="2010-02" db="EMBL/GenBank/DDBJ databases">
        <title>Sequencing and annotation of the Blastocystis hominis genome.</title>
        <authorList>
            <person name="Wincker P."/>
        </authorList>
    </citation>
    <scope>NUCLEOTIDE SEQUENCE</scope>
    <source>
        <strain evidence="2">Singapore isolate B</strain>
    </source>
</reference>
<dbReference type="InParanoid" id="D8M2C5"/>
<accession>D8M2C5</accession>
<name>D8M2C5_BLAHO</name>
<gene>
    <name evidence="2" type="ORF">GSBLH_T00002271001</name>
</gene>
<keyword evidence="3" id="KW-1185">Reference proteome</keyword>
<sequence>MLTESEEVLYKAVDSEVRLLIDKLLSQIKATEERCSSVEAGKRAELINLEQNYHDLENSFFEMQKSLNEEVEEKDRLKAEMEGEREKNASLRVGVDSRE</sequence>
<organism evidence="2">
    <name type="scientific">Blastocystis hominis</name>
    <dbReference type="NCBI Taxonomy" id="12968"/>
    <lineage>
        <taxon>Eukaryota</taxon>
        <taxon>Sar</taxon>
        <taxon>Stramenopiles</taxon>
        <taxon>Bigyra</taxon>
        <taxon>Opalozoa</taxon>
        <taxon>Opalinata</taxon>
        <taxon>Blastocystidae</taxon>
        <taxon>Blastocystis</taxon>
    </lineage>
</organism>
<evidence type="ECO:0000313" key="3">
    <source>
        <dbReference type="Proteomes" id="UP000008312"/>
    </source>
</evidence>
<dbReference type="EMBL" id="FN668648">
    <property type="protein sequence ID" value="CBK22220.2"/>
    <property type="molecule type" value="Genomic_DNA"/>
</dbReference>
<dbReference type="RefSeq" id="XP_012896268.1">
    <property type="nucleotide sequence ID" value="XM_013040814.1"/>
</dbReference>
<evidence type="ECO:0000256" key="1">
    <source>
        <dbReference type="SAM" id="MobiDB-lite"/>
    </source>
</evidence>
<evidence type="ECO:0000313" key="2">
    <source>
        <dbReference type="EMBL" id="CBK22220.2"/>
    </source>
</evidence>
<feature type="region of interest" description="Disordered" evidence="1">
    <location>
        <begin position="75"/>
        <end position="99"/>
    </location>
</feature>
<protein>
    <submittedName>
        <fullName evidence="2">Uncharacterized protein</fullName>
    </submittedName>
</protein>